<dbReference type="SMART" id="SM00582">
    <property type="entry name" value="RPR"/>
    <property type="match status" value="1"/>
</dbReference>
<feature type="coiled-coil region" evidence="1">
    <location>
        <begin position="261"/>
        <end position="295"/>
    </location>
</feature>
<evidence type="ECO:0000313" key="5">
    <source>
        <dbReference type="Proteomes" id="UP000794436"/>
    </source>
</evidence>
<proteinExistence type="predicted"/>
<feature type="compositionally biased region" description="Basic and acidic residues" evidence="2">
    <location>
        <begin position="330"/>
        <end position="341"/>
    </location>
</feature>
<reference evidence="4" key="1">
    <citation type="submission" date="2019-03" db="EMBL/GenBank/DDBJ databases">
        <title>Long read genome sequence of the mycoparasitic Pythium oligandrum ATCC 38472 isolated from sugarbeet rhizosphere.</title>
        <authorList>
            <person name="Gaulin E."/>
        </authorList>
    </citation>
    <scope>NUCLEOTIDE SEQUENCE</scope>
    <source>
        <strain evidence="4">ATCC 38472_TT</strain>
    </source>
</reference>
<evidence type="ECO:0000259" key="3">
    <source>
        <dbReference type="PROSITE" id="PS51391"/>
    </source>
</evidence>
<evidence type="ECO:0000256" key="1">
    <source>
        <dbReference type="SAM" id="Coils"/>
    </source>
</evidence>
<keyword evidence="5" id="KW-1185">Reference proteome</keyword>
<sequence length="426" mass="49030">MDEFLAELRDLDETQERVEAVSDELLKALRSGNDDDGTLIAEMVDVWIETLRTSDFQSERIAFLYVANHVLQKTLFENDAKPDEAPRIVGLFRPHLEEAVSLVSNSPMDRQSVLRLLELWHEKAIFSDVKILEMWKCTGEDIPEFLAKVAAESDTDPQLAPEAASEHVEDVEADLEQTPAPALPKLNARAANPVLNALKKIDRQKVAIMHLEQSIRDQHSFILTQAPTRYSTPQDLLDDYTTPVTLMKQRVEDCLRLVKTRNRMMQEIPVLKEELKQALAQMIADEKAAKEKNEQRLEQCDMIDIGLADLAEHRDTYPDEWSQEAYTSLERQRRREEEQRLHDEKMARLHQAALAESAAHAMNLEADITGEPTSELRSMAKDYHESTQEAEEEKPQQTNEMVWHPVLKELVPLQSLNLEWESWRDH</sequence>
<dbReference type="AlphaFoldDB" id="A0A8K1FIP5"/>
<protein>
    <recommendedName>
        <fullName evidence="3">CID domain-containing protein</fullName>
    </recommendedName>
</protein>
<evidence type="ECO:0000256" key="2">
    <source>
        <dbReference type="SAM" id="MobiDB-lite"/>
    </source>
</evidence>
<dbReference type="EMBL" id="SPLM01000108">
    <property type="protein sequence ID" value="TMW60962.1"/>
    <property type="molecule type" value="Genomic_DNA"/>
</dbReference>
<dbReference type="InterPro" id="IPR006569">
    <property type="entry name" value="CID_dom"/>
</dbReference>
<dbReference type="Gene3D" id="1.25.40.90">
    <property type="match status" value="1"/>
</dbReference>
<dbReference type="OrthoDB" id="10069473at2759"/>
<accession>A0A8K1FIP5</accession>
<keyword evidence="1" id="KW-0175">Coiled coil</keyword>
<name>A0A8K1FIP5_PYTOL</name>
<feature type="region of interest" description="Disordered" evidence="2">
    <location>
        <begin position="321"/>
        <end position="341"/>
    </location>
</feature>
<comment type="caution">
    <text evidence="4">The sequence shown here is derived from an EMBL/GenBank/DDBJ whole genome shotgun (WGS) entry which is preliminary data.</text>
</comment>
<feature type="coiled-coil region" evidence="1">
    <location>
        <begin position="1"/>
        <end position="31"/>
    </location>
</feature>
<gene>
    <name evidence="4" type="ORF">Poli38472_001004</name>
</gene>
<organism evidence="4 5">
    <name type="scientific">Pythium oligandrum</name>
    <name type="common">Mycoparasitic fungus</name>
    <dbReference type="NCBI Taxonomy" id="41045"/>
    <lineage>
        <taxon>Eukaryota</taxon>
        <taxon>Sar</taxon>
        <taxon>Stramenopiles</taxon>
        <taxon>Oomycota</taxon>
        <taxon>Peronosporomycetes</taxon>
        <taxon>Pythiales</taxon>
        <taxon>Pythiaceae</taxon>
        <taxon>Pythium</taxon>
    </lineage>
</organism>
<dbReference type="Proteomes" id="UP000794436">
    <property type="component" value="Unassembled WGS sequence"/>
</dbReference>
<dbReference type="PROSITE" id="PS51391">
    <property type="entry name" value="CID"/>
    <property type="match status" value="1"/>
</dbReference>
<dbReference type="InterPro" id="IPR008942">
    <property type="entry name" value="ENTH_VHS"/>
</dbReference>
<evidence type="ECO:0000313" key="4">
    <source>
        <dbReference type="EMBL" id="TMW60962.1"/>
    </source>
</evidence>
<feature type="domain" description="CID" evidence="3">
    <location>
        <begin position="1"/>
        <end position="142"/>
    </location>
</feature>
<dbReference type="Pfam" id="PF04818">
    <property type="entry name" value="CID"/>
    <property type="match status" value="1"/>
</dbReference>
<feature type="region of interest" description="Disordered" evidence="2">
    <location>
        <begin position="379"/>
        <end position="399"/>
    </location>
</feature>